<evidence type="ECO:0008006" key="5">
    <source>
        <dbReference type="Google" id="ProtNLM"/>
    </source>
</evidence>
<organism evidence="3 4">
    <name type="scientific">Penicillium expansum</name>
    <name type="common">Blue mold rot fungus</name>
    <dbReference type="NCBI Taxonomy" id="27334"/>
    <lineage>
        <taxon>Eukaryota</taxon>
        <taxon>Fungi</taxon>
        <taxon>Dikarya</taxon>
        <taxon>Ascomycota</taxon>
        <taxon>Pezizomycotina</taxon>
        <taxon>Eurotiomycetes</taxon>
        <taxon>Eurotiomycetidae</taxon>
        <taxon>Eurotiales</taxon>
        <taxon>Aspergillaceae</taxon>
        <taxon>Penicillium</taxon>
    </lineage>
</organism>
<gene>
    <name evidence="3" type="ORF">PEX2_085050</name>
</gene>
<reference evidence="3 4" key="1">
    <citation type="journal article" date="2015" name="Mol. Plant Microbe Interact.">
        <title>Genome, transcriptome, and functional analyses of Penicillium expansum provide new insights into secondary metabolism and pathogenicity.</title>
        <authorList>
            <person name="Ballester A.R."/>
            <person name="Marcet-Houben M."/>
            <person name="Levin E."/>
            <person name="Sela N."/>
            <person name="Selma-Lazaro C."/>
            <person name="Carmona L."/>
            <person name="Wisniewski M."/>
            <person name="Droby S."/>
            <person name="Gonzalez-Candelas L."/>
            <person name="Gabaldon T."/>
        </authorList>
    </citation>
    <scope>NUCLEOTIDE SEQUENCE [LARGE SCALE GENOMIC DNA]</scope>
    <source>
        <strain evidence="3 4">MD-8</strain>
    </source>
</reference>
<evidence type="ECO:0000313" key="3">
    <source>
        <dbReference type="EMBL" id="KGO61430.1"/>
    </source>
</evidence>
<evidence type="ECO:0000256" key="2">
    <source>
        <dbReference type="SAM" id="SignalP"/>
    </source>
</evidence>
<feature type="signal peptide" evidence="2">
    <location>
        <begin position="1"/>
        <end position="21"/>
    </location>
</feature>
<proteinExistence type="predicted"/>
<keyword evidence="4" id="KW-1185">Reference proteome</keyword>
<protein>
    <recommendedName>
        <fullName evidence="5">Fungal N-terminal domain-containing protein</fullName>
    </recommendedName>
</protein>
<dbReference type="EMBL" id="JQFZ01000034">
    <property type="protein sequence ID" value="KGO61430.1"/>
    <property type="molecule type" value="Genomic_DNA"/>
</dbReference>
<name>A0A0A2KAP4_PENEN</name>
<dbReference type="VEuPathDB" id="FungiDB:PEXP_001490"/>
<dbReference type="RefSeq" id="XP_016602222.1">
    <property type="nucleotide sequence ID" value="XM_016745775.1"/>
</dbReference>
<sequence>MADLAGTAVGIISLGLQLCQGIVSYSEAWRGYDEEIQNTNNKAKALRTLLKTLRDTIEDLQETRPQVAADLEEKAMSMHSSIEKLRKIVERFKPARSEAFPEKVRAQLKKSVYYFQRDSLQDMQNHLDQIQNVLQTSLLIYNWQDTMESRAMQISMYEEMRSMHSTLKDAISSTGMPSPSVLQLACDSQLKQLPIMLSNSEPMVQANLGVVRYDLYKLAA</sequence>
<accession>A0A0A2KAP4</accession>
<feature type="chain" id="PRO_5009752820" description="Fungal N-terminal domain-containing protein" evidence="2">
    <location>
        <begin position="22"/>
        <end position="220"/>
    </location>
</feature>
<dbReference type="Proteomes" id="UP000030143">
    <property type="component" value="Unassembled WGS sequence"/>
</dbReference>
<dbReference type="HOGENOM" id="CLU_1256420_0_0_1"/>
<dbReference type="AlphaFoldDB" id="A0A0A2KAP4"/>
<feature type="coiled-coil region" evidence="1">
    <location>
        <begin position="36"/>
        <end position="63"/>
    </location>
</feature>
<evidence type="ECO:0000256" key="1">
    <source>
        <dbReference type="SAM" id="Coils"/>
    </source>
</evidence>
<evidence type="ECO:0000313" key="4">
    <source>
        <dbReference type="Proteomes" id="UP000030143"/>
    </source>
</evidence>
<keyword evidence="2" id="KW-0732">Signal</keyword>
<keyword evidence="1" id="KW-0175">Coiled coil</keyword>
<comment type="caution">
    <text evidence="3">The sequence shown here is derived from an EMBL/GenBank/DDBJ whole genome shotgun (WGS) entry which is preliminary data.</text>
</comment>
<dbReference type="GeneID" id="27681195"/>